<sequence>MRADALPVRPLGSLATLPPDSLAELFGAGARLRPSATVEVVRLGEVVGRVPVAAGDALRLRVDAATEVSGPVHLRGPAGALAVDAEAVRSRLVLPDGLRRAWGVGETAVLGLGPVALAVPVASGPDAVVEIERTLWLGAGRPETARWLSGVDLAPPAPEPADGPLVIERRVVTETDVRQARLKHRRIRLTPGQIVTPAAQTLAREAGVFVD</sequence>
<dbReference type="Proteomes" id="UP000216339">
    <property type="component" value="Unassembled WGS sequence"/>
</dbReference>
<evidence type="ECO:0000313" key="1">
    <source>
        <dbReference type="EMBL" id="PAP78483.1"/>
    </source>
</evidence>
<dbReference type="AlphaFoldDB" id="A0A271J4X4"/>
<dbReference type="OrthoDB" id="1524364at2"/>
<dbReference type="RefSeq" id="WP_095512160.1">
    <property type="nucleotide sequence ID" value="NZ_MQWD01000001.1"/>
</dbReference>
<proteinExistence type="predicted"/>
<keyword evidence="2" id="KW-1185">Reference proteome</keyword>
<name>A0A271J4X4_9BACT</name>
<organism evidence="1 2">
    <name type="scientific">Rubrivirga marina</name>
    <dbReference type="NCBI Taxonomy" id="1196024"/>
    <lineage>
        <taxon>Bacteria</taxon>
        <taxon>Pseudomonadati</taxon>
        <taxon>Rhodothermota</taxon>
        <taxon>Rhodothermia</taxon>
        <taxon>Rhodothermales</taxon>
        <taxon>Rubricoccaceae</taxon>
        <taxon>Rubrivirga</taxon>
    </lineage>
</organism>
<dbReference type="EMBL" id="MQWD01000001">
    <property type="protein sequence ID" value="PAP78483.1"/>
    <property type="molecule type" value="Genomic_DNA"/>
</dbReference>
<evidence type="ECO:0000313" key="2">
    <source>
        <dbReference type="Proteomes" id="UP000216339"/>
    </source>
</evidence>
<protein>
    <submittedName>
        <fullName evidence="1">Uncharacterized protein</fullName>
    </submittedName>
</protein>
<gene>
    <name evidence="1" type="ORF">BSZ37_19665</name>
</gene>
<comment type="caution">
    <text evidence="1">The sequence shown here is derived from an EMBL/GenBank/DDBJ whole genome shotgun (WGS) entry which is preliminary data.</text>
</comment>
<accession>A0A271J4X4</accession>
<reference evidence="1 2" key="1">
    <citation type="submission" date="2016-11" db="EMBL/GenBank/DDBJ databases">
        <title>Study of marine rhodopsin-containing bacteria.</title>
        <authorList>
            <person name="Yoshizawa S."/>
            <person name="Kumagai Y."/>
            <person name="Kogure K."/>
        </authorList>
    </citation>
    <scope>NUCLEOTIDE SEQUENCE [LARGE SCALE GENOMIC DNA]</scope>
    <source>
        <strain evidence="1 2">SAORIC-28</strain>
    </source>
</reference>